<protein>
    <recommendedName>
        <fullName evidence="6">Semialdehyde dehydrogenase NAD-binding domain-containing protein</fullName>
    </recommendedName>
</protein>
<evidence type="ECO:0000256" key="1">
    <source>
        <dbReference type="ARBA" id="ARBA00022571"/>
    </source>
</evidence>
<dbReference type="CDD" id="cd17895">
    <property type="entry name" value="AGPR_1_N"/>
    <property type="match status" value="1"/>
</dbReference>
<feature type="non-terminal residue" evidence="7">
    <location>
        <position position="1"/>
    </location>
</feature>
<dbReference type="InterPro" id="IPR058924">
    <property type="entry name" value="AGPR_dimerisation_dom"/>
</dbReference>
<dbReference type="SMART" id="SM00859">
    <property type="entry name" value="Semialdhyde_dh"/>
    <property type="match status" value="1"/>
</dbReference>
<dbReference type="InterPro" id="IPR000706">
    <property type="entry name" value="AGPR_type-1"/>
</dbReference>
<dbReference type="GO" id="GO:0003942">
    <property type="term" value="F:N-acetyl-gamma-glutamyl-phosphate reductase activity"/>
    <property type="evidence" value="ECO:0007669"/>
    <property type="project" value="InterPro"/>
</dbReference>
<dbReference type="InterPro" id="IPR036291">
    <property type="entry name" value="NAD(P)-bd_dom_sf"/>
</dbReference>
<feature type="domain" description="Semialdehyde dehydrogenase NAD-binding" evidence="6">
    <location>
        <begin position="1"/>
        <end position="123"/>
    </location>
</feature>
<dbReference type="SUPFAM" id="SSF55347">
    <property type="entry name" value="Glyceraldehyde-3-phosphate dehydrogenase-like, C-terminal domain"/>
    <property type="match status" value="1"/>
</dbReference>
<name>A0A383DZM2_9ZZZZ</name>
<sequence length="233" mass="26836">IKILSNHPKVKILYLCANKSAGKKIYTFDKRIIKKNLPIISKIKNINWNKINILFTALPNGQAQKLAKIIPEHIKLIDLSADFRLNDFKLYKKWYGTNHKCKKMIKDSLYAVTEFSRQYLSKYKIISCPGCYPTSIQIPLIPLIEKKMVNIKNITIDSKSGYSGAGKKVKNKFKFKNLFNSVSAYGIGSHRHMAEIDQELSKISKRKIKVSFTPHLMPMFRGILSTIYLETHN</sequence>
<evidence type="ECO:0000256" key="2">
    <source>
        <dbReference type="ARBA" id="ARBA00022605"/>
    </source>
</evidence>
<keyword evidence="3" id="KW-0521">NADP</keyword>
<dbReference type="PROSITE" id="PS01224">
    <property type="entry name" value="ARGC"/>
    <property type="match status" value="1"/>
</dbReference>
<proteinExistence type="predicted"/>
<dbReference type="Pfam" id="PF01118">
    <property type="entry name" value="Semialdhyde_dh"/>
    <property type="match status" value="1"/>
</dbReference>
<dbReference type="PANTHER" id="PTHR32338">
    <property type="entry name" value="N-ACETYL-GAMMA-GLUTAMYL-PHOSPHATE REDUCTASE, CHLOROPLASTIC-RELATED-RELATED"/>
    <property type="match status" value="1"/>
</dbReference>
<organism evidence="7">
    <name type="scientific">marine metagenome</name>
    <dbReference type="NCBI Taxonomy" id="408172"/>
    <lineage>
        <taxon>unclassified sequences</taxon>
        <taxon>metagenomes</taxon>
        <taxon>ecological metagenomes</taxon>
    </lineage>
</organism>
<keyword evidence="2" id="KW-0028">Amino-acid biosynthesis</keyword>
<dbReference type="InterPro" id="IPR023013">
    <property type="entry name" value="AGPR_AS"/>
</dbReference>
<dbReference type="NCBIfam" id="TIGR01850">
    <property type="entry name" value="argC"/>
    <property type="match status" value="1"/>
</dbReference>
<keyword evidence="1" id="KW-0055">Arginine biosynthesis</keyword>
<dbReference type="GO" id="GO:0051287">
    <property type="term" value="F:NAD binding"/>
    <property type="evidence" value="ECO:0007669"/>
    <property type="project" value="InterPro"/>
</dbReference>
<dbReference type="Gene3D" id="3.30.360.10">
    <property type="entry name" value="Dihydrodipicolinate Reductase, domain 2"/>
    <property type="match status" value="1"/>
</dbReference>
<evidence type="ECO:0000256" key="3">
    <source>
        <dbReference type="ARBA" id="ARBA00022857"/>
    </source>
</evidence>
<reference evidence="7" key="1">
    <citation type="submission" date="2018-05" db="EMBL/GenBank/DDBJ databases">
        <authorList>
            <person name="Lanie J.A."/>
            <person name="Ng W.-L."/>
            <person name="Kazmierczak K.M."/>
            <person name="Andrzejewski T.M."/>
            <person name="Davidsen T.M."/>
            <person name="Wayne K.J."/>
            <person name="Tettelin H."/>
            <person name="Glass J.I."/>
            <person name="Rusch D."/>
            <person name="Podicherti R."/>
            <person name="Tsui H.-C.T."/>
            <person name="Winkler M.E."/>
        </authorList>
    </citation>
    <scope>NUCLEOTIDE SEQUENCE</scope>
</reference>
<comment type="pathway">
    <text evidence="5">Amino-acid biosynthesis.</text>
</comment>
<evidence type="ECO:0000259" key="6">
    <source>
        <dbReference type="SMART" id="SM00859"/>
    </source>
</evidence>
<dbReference type="EMBL" id="UINC01221618">
    <property type="protein sequence ID" value="SVE50027.1"/>
    <property type="molecule type" value="Genomic_DNA"/>
</dbReference>
<accession>A0A383DZM2</accession>
<dbReference type="GO" id="GO:0006526">
    <property type="term" value="P:L-arginine biosynthetic process"/>
    <property type="evidence" value="ECO:0007669"/>
    <property type="project" value="UniProtKB-KW"/>
</dbReference>
<dbReference type="SUPFAM" id="SSF51735">
    <property type="entry name" value="NAD(P)-binding Rossmann-fold domains"/>
    <property type="match status" value="1"/>
</dbReference>
<dbReference type="InterPro" id="IPR050085">
    <property type="entry name" value="AGPR"/>
</dbReference>
<dbReference type="AlphaFoldDB" id="A0A383DZM2"/>
<evidence type="ECO:0000313" key="7">
    <source>
        <dbReference type="EMBL" id="SVE50027.1"/>
    </source>
</evidence>
<evidence type="ECO:0000256" key="5">
    <source>
        <dbReference type="ARBA" id="ARBA00029440"/>
    </source>
</evidence>
<evidence type="ECO:0000256" key="4">
    <source>
        <dbReference type="ARBA" id="ARBA00023002"/>
    </source>
</evidence>
<dbReference type="PANTHER" id="PTHR32338:SF10">
    <property type="entry name" value="N-ACETYL-GAMMA-GLUTAMYL-PHOSPHATE REDUCTASE, CHLOROPLASTIC-RELATED"/>
    <property type="match status" value="1"/>
</dbReference>
<keyword evidence="4" id="KW-0560">Oxidoreductase</keyword>
<gene>
    <name evidence="7" type="ORF">METZ01_LOCUS502881</name>
</gene>
<dbReference type="GO" id="GO:0070401">
    <property type="term" value="F:NADP+ binding"/>
    <property type="evidence" value="ECO:0007669"/>
    <property type="project" value="InterPro"/>
</dbReference>
<dbReference type="InterPro" id="IPR000534">
    <property type="entry name" value="Semialdehyde_DH_NAD-bd"/>
</dbReference>
<feature type="non-terminal residue" evidence="7">
    <location>
        <position position="233"/>
    </location>
</feature>
<dbReference type="Pfam" id="PF22698">
    <property type="entry name" value="Semialdhyde_dhC_1"/>
    <property type="match status" value="1"/>
</dbReference>